<feature type="chain" id="PRO_5043589553" description="DUF1120 domain-containing protein" evidence="1">
    <location>
        <begin position="22"/>
        <end position="214"/>
    </location>
</feature>
<dbReference type="InterPro" id="IPR010546">
    <property type="entry name" value="DUF1120"/>
</dbReference>
<feature type="signal peptide" evidence="1">
    <location>
        <begin position="1"/>
        <end position="21"/>
    </location>
</feature>
<evidence type="ECO:0008006" key="4">
    <source>
        <dbReference type="Google" id="ProtNLM"/>
    </source>
</evidence>
<dbReference type="Pfam" id="PF06551">
    <property type="entry name" value="DUF1120"/>
    <property type="match status" value="1"/>
</dbReference>
<sequence length="214" mass="21422">MNKKMLTLAVALLAASSSASAAESATLEVTGTITPPPCTIGLDGTGMVNLGEIKTESLSTTVPTKLTTQSIDLSVSCPGKSQFAISAVDARSANLVDAAVGVAKTGATSDQAFGLGSEDGQDVGAYVISLASPITDNGSSSMITRTSGGSWSAATVLQPGDGQQTAWGNNQAVTATKDAKVTLNVDAAIASLSELDLSNSIDIQGQATIELTVL</sequence>
<gene>
    <name evidence="2" type="ORF">GPNADHDJ_00297</name>
</gene>
<protein>
    <recommendedName>
        <fullName evidence="4">DUF1120 domain-containing protein</fullName>
    </recommendedName>
</protein>
<evidence type="ECO:0000313" key="3">
    <source>
        <dbReference type="Proteomes" id="UP000515598"/>
    </source>
</evidence>
<evidence type="ECO:0000256" key="1">
    <source>
        <dbReference type="SAM" id="SignalP"/>
    </source>
</evidence>
<dbReference type="Proteomes" id="UP000515598">
    <property type="component" value="Chromosome"/>
</dbReference>
<dbReference type="AlphaFoldDB" id="A0AAX1I8T1"/>
<proteinExistence type="predicted"/>
<organism evidence="2 3">
    <name type="scientific">Stenotrophomonas maltophilia</name>
    <name type="common">Pseudomonas maltophilia</name>
    <name type="synonym">Xanthomonas maltophilia</name>
    <dbReference type="NCBI Taxonomy" id="40324"/>
    <lineage>
        <taxon>Bacteria</taxon>
        <taxon>Pseudomonadati</taxon>
        <taxon>Pseudomonadota</taxon>
        <taxon>Gammaproteobacteria</taxon>
        <taxon>Lysobacterales</taxon>
        <taxon>Lysobacteraceae</taxon>
        <taxon>Stenotrophomonas</taxon>
        <taxon>Stenotrophomonas maltophilia group</taxon>
    </lineage>
</organism>
<dbReference type="SUPFAM" id="SSF49401">
    <property type="entry name" value="Bacterial adhesins"/>
    <property type="match status" value="1"/>
</dbReference>
<dbReference type="EMBL" id="CP060025">
    <property type="protein sequence ID" value="QNG76131.1"/>
    <property type="molecule type" value="Genomic_DNA"/>
</dbReference>
<name>A0AAX1I8T1_STEMA</name>
<dbReference type="RefSeq" id="WP_134967690.1">
    <property type="nucleotide sequence ID" value="NZ_CP040433.1"/>
</dbReference>
<dbReference type="InterPro" id="IPR008966">
    <property type="entry name" value="Adhesion_dom_sf"/>
</dbReference>
<keyword evidence="1" id="KW-0732">Signal</keyword>
<evidence type="ECO:0000313" key="2">
    <source>
        <dbReference type="EMBL" id="QNG76131.1"/>
    </source>
</evidence>
<reference evidence="2 3" key="1">
    <citation type="submission" date="2020-08" db="EMBL/GenBank/DDBJ databases">
        <title>Phenotypic and transcriptomic analysis of seven clinical Stenotrophomonas maltophilia isolates identify a small set of shared and commonly regulated genes involved in biofilm lifestyle.</title>
        <authorList>
            <person name="Alio I."/>
            <person name="Gudzuhn M."/>
            <person name="Streit W."/>
        </authorList>
    </citation>
    <scope>NUCLEOTIDE SEQUENCE [LARGE SCALE GENOMIC DNA]</scope>
    <source>
        <strain evidence="2 3">UHH_SKK55</strain>
    </source>
</reference>
<accession>A0AAX1I8T1</accession>